<evidence type="ECO:0000256" key="12">
    <source>
        <dbReference type="ARBA" id="ARBA00023136"/>
    </source>
</evidence>
<reference evidence="15" key="1">
    <citation type="submission" date="2016-10" db="EMBL/GenBank/DDBJ databases">
        <authorList>
            <person name="Varghese N."/>
            <person name="Submissions S."/>
        </authorList>
    </citation>
    <scope>NUCLEOTIDE SEQUENCE [LARGE SCALE GENOMIC DNA]</scope>
    <source>
        <strain evidence="15">DSM 27981</strain>
    </source>
</reference>
<keyword evidence="7 13" id="KW-0812">Transmembrane</keyword>
<evidence type="ECO:0000256" key="3">
    <source>
        <dbReference type="ARBA" id="ARBA00022448"/>
    </source>
</evidence>
<dbReference type="GO" id="GO:0016682">
    <property type="term" value="F:oxidoreductase activity, acting on diphenols and related substances as donors, oxygen as acceptor"/>
    <property type="evidence" value="ECO:0007669"/>
    <property type="project" value="TreeGrafter"/>
</dbReference>
<keyword evidence="4 13" id="KW-1003">Cell membrane</keyword>
<evidence type="ECO:0000256" key="13">
    <source>
        <dbReference type="PIRNR" id="PIRNR006446"/>
    </source>
</evidence>
<dbReference type="STRING" id="1177982.SAMN04489711_10744"/>
<evidence type="ECO:0000256" key="8">
    <source>
        <dbReference type="ARBA" id="ARBA00022723"/>
    </source>
</evidence>
<protein>
    <submittedName>
        <fullName evidence="14">Cytochrome bd-I ubiquinol oxidase subunit 1 apoprotein</fullName>
    </submittedName>
</protein>
<keyword evidence="6 13" id="KW-0349">Heme</keyword>
<evidence type="ECO:0000313" key="15">
    <source>
        <dbReference type="Proteomes" id="UP000199119"/>
    </source>
</evidence>
<evidence type="ECO:0000256" key="10">
    <source>
        <dbReference type="ARBA" id="ARBA00022989"/>
    </source>
</evidence>
<sequence length="541" mass="59310">MDLDVVGLSRLQFAMTALYHFLFVPLTIGLAVLLAIMETVYVMTGRTVWRQMTKFWGVLFGINFALGVSTGIVMEFQFGMNWSYYSHYVGDIFGAPLAIEGLMAFFLEATFVGMFFFGWERMSKVAHCVVTWLVALGTNFSALWILIANGWMQNPVGAKLNPQTLRMEVDSFYDVLFNPVAQAKFVHTVSAGYTIAALFVLGVSAWYLLKGRHVELAKRSMTVAASFGLAAALSVVVLGDESGYATSAHQKMKLAAIEAMWDTEPAPASFTAIGWPDQQARATHYAVHIPWVMGLIGTRSLDTQIPGINDLVKQSEGYIRDGIQAYDALQQIRAAGSDAAIPNHARMVFELHGNRLGYALLLKRYVDDPRQATEAQIAQAAWDTVPQVAPLYWSFRVMVGLGLFFIALNAVFFWLSARRRLDAYPWLLKLAVWSIPLPWIAAECGWIVAELGRQPWAVEGVLPTAVAVSELGAGTVLFTLLGFAAIYTVLIVVEMKLMLKAIRKGPDPETPLSHGAAAPLIGAVRPGTSQPTTFEPAGDAA</sequence>
<feature type="transmembrane region" description="Helical" evidence="13">
    <location>
        <begin position="129"/>
        <end position="152"/>
    </location>
</feature>
<dbReference type="GO" id="GO:0070069">
    <property type="term" value="C:cytochrome complex"/>
    <property type="evidence" value="ECO:0007669"/>
    <property type="project" value="UniProtKB-UniRule"/>
</dbReference>
<evidence type="ECO:0000256" key="4">
    <source>
        <dbReference type="ARBA" id="ARBA00022475"/>
    </source>
</evidence>
<keyword evidence="8 13" id="KW-0479">Metal-binding</keyword>
<dbReference type="GO" id="GO:0009055">
    <property type="term" value="F:electron transfer activity"/>
    <property type="evidence" value="ECO:0007669"/>
    <property type="project" value="UniProtKB-UniRule"/>
</dbReference>
<comment type="subcellular location">
    <subcellularLocation>
        <location evidence="1">Cell inner membrane</location>
        <topology evidence="1">Multi-pass membrane protein</topology>
    </subcellularLocation>
</comment>
<dbReference type="PANTHER" id="PTHR30365">
    <property type="entry name" value="CYTOCHROME D UBIQUINOL OXIDASE"/>
    <property type="match status" value="1"/>
</dbReference>
<organism evidence="14 15">
    <name type="scientific">Paracidovorax wautersii</name>
    <dbReference type="NCBI Taxonomy" id="1177982"/>
    <lineage>
        <taxon>Bacteria</taxon>
        <taxon>Pseudomonadati</taxon>
        <taxon>Pseudomonadota</taxon>
        <taxon>Betaproteobacteria</taxon>
        <taxon>Burkholderiales</taxon>
        <taxon>Comamonadaceae</taxon>
        <taxon>Paracidovorax</taxon>
    </lineage>
</organism>
<name>A0A1I2EF95_9BURK</name>
<dbReference type="AlphaFoldDB" id="A0A1I2EF95"/>
<keyword evidence="15" id="KW-1185">Reference proteome</keyword>
<dbReference type="GO" id="GO:0046872">
    <property type="term" value="F:metal ion binding"/>
    <property type="evidence" value="ECO:0007669"/>
    <property type="project" value="UniProtKB-UniRule"/>
</dbReference>
<dbReference type="GO" id="GO:0019646">
    <property type="term" value="P:aerobic electron transport chain"/>
    <property type="evidence" value="ECO:0007669"/>
    <property type="project" value="InterPro"/>
</dbReference>
<evidence type="ECO:0000256" key="6">
    <source>
        <dbReference type="ARBA" id="ARBA00022617"/>
    </source>
</evidence>
<feature type="transmembrane region" description="Helical" evidence="13">
    <location>
        <begin position="185"/>
        <end position="209"/>
    </location>
</feature>
<dbReference type="GO" id="GO:0005886">
    <property type="term" value="C:plasma membrane"/>
    <property type="evidence" value="ECO:0007669"/>
    <property type="project" value="UniProtKB-SubCell"/>
</dbReference>
<evidence type="ECO:0000256" key="11">
    <source>
        <dbReference type="ARBA" id="ARBA00023004"/>
    </source>
</evidence>
<dbReference type="PIRSF" id="PIRSF006446">
    <property type="entry name" value="Cyt_quinol_oxidase_1"/>
    <property type="match status" value="1"/>
</dbReference>
<evidence type="ECO:0000256" key="7">
    <source>
        <dbReference type="ARBA" id="ARBA00022692"/>
    </source>
</evidence>
<comment type="similarity">
    <text evidence="2 13">Belongs to the cytochrome ubiquinol oxidase subunit 1 family.</text>
</comment>
<evidence type="ECO:0000256" key="5">
    <source>
        <dbReference type="ARBA" id="ARBA00022519"/>
    </source>
</evidence>
<dbReference type="OrthoDB" id="9807042at2"/>
<gene>
    <name evidence="14" type="ORF">SAMN04489711_10744</name>
</gene>
<proteinExistence type="inferred from homology"/>
<keyword evidence="3 13" id="KW-0813">Transport</keyword>
<feature type="transmembrane region" description="Helical" evidence="13">
    <location>
        <begin position="221"/>
        <end position="239"/>
    </location>
</feature>
<feature type="transmembrane region" description="Helical" evidence="13">
    <location>
        <begin position="55"/>
        <end position="73"/>
    </location>
</feature>
<dbReference type="PANTHER" id="PTHR30365:SF0">
    <property type="entry name" value="CYTOCHROME BD-I UBIQUINOL OXIDASE SUBUNIT 1"/>
    <property type="match status" value="1"/>
</dbReference>
<keyword evidence="12 13" id="KW-0472">Membrane</keyword>
<evidence type="ECO:0000313" key="14">
    <source>
        <dbReference type="EMBL" id="SFE90930.1"/>
    </source>
</evidence>
<keyword evidence="11 13" id="KW-0408">Iron</keyword>
<dbReference type="RefSeq" id="WP_092939690.1">
    <property type="nucleotide sequence ID" value="NZ_FONX01000007.1"/>
</dbReference>
<feature type="transmembrane region" description="Helical" evidence="13">
    <location>
        <begin position="427"/>
        <end position="449"/>
    </location>
</feature>
<dbReference type="EMBL" id="FONX01000007">
    <property type="protein sequence ID" value="SFE90930.1"/>
    <property type="molecule type" value="Genomic_DNA"/>
</dbReference>
<dbReference type="InterPro" id="IPR002585">
    <property type="entry name" value="Cyt-d_ubiquinol_oxidase_su_1"/>
</dbReference>
<keyword evidence="10 13" id="KW-1133">Transmembrane helix</keyword>
<feature type="transmembrane region" description="Helical" evidence="13">
    <location>
        <begin position="393"/>
        <end position="415"/>
    </location>
</feature>
<dbReference type="Pfam" id="PF01654">
    <property type="entry name" value="Cyt_bd_oxida_I"/>
    <property type="match status" value="1"/>
</dbReference>
<keyword evidence="9 13" id="KW-0249">Electron transport</keyword>
<dbReference type="Proteomes" id="UP000199119">
    <property type="component" value="Unassembled WGS sequence"/>
</dbReference>
<evidence type="ECO:0000256" key="1">
    <source>
        <dbReference type="ARBA" id="ARBA00004429"/>
    </source>
</evidence>
<feature type="transmembrane region" description="Helical" evidence="13">
    <location>
        <begin position="471"/>
        <end position="493"/>
    </location>
</feature>
<evidence type="ECO:0000256" key="2">
    <source>
        <dbReference type="ARBA" id="ARBA00009819"/>
    </source>
</evidence>
<evidence type="ECO:0000256" key="9">
    <source>
        <dbReference type="ARBA" id="ARBA00022982"/>
    </source>
</evidence>
<feature type="transmembrane region" description="Helical" evidence="13">
    <location>
        <begin position="93"/>
        <end position="117"/>
    </location>
</feature>
<dbReference type="GO" id="GO:0020037">
    <property type="term" value="F:heme binding"/>
    <property type="evidence" value="ECO:0007669"/>
    <property type="project" value="TreeGrafter"/>
</dbReference>
<keyword evidence="5" id="KW-0997">Cell inner membrane</keyword>
<feature type="transmembrane region" description="Helical" evidence="13">
    <location>
        <begin position="20"/>
        <end position="43"/>
    </location>
</feature>
<accession>A0A1I2EF95</accession>